<proteinExistence type="predicted"/>
<dbReference type="EnsemblPlants" id="MELO3C031630.2.1">
    <property type="protein sequence ID" value="MELO3C031630.2.1"/>
    <property type="gene ID" value="MELO3C031630.2"/>
</dbReference>
<evidence type="ECO:0000313" key="1">
    <source>
        <dbReference type="EnsemblPlants" id="MELO3C031630.2.1"/>
    </source>
</evidence>
<accession>A0A9I9EBU5</accession>
<dbReference type="Gramene" id="MELO3C031630.2.1">
    <property type="protein sequence ID" value="MELO3C031630.2.1"/>
    <property type="gene ID" value="MELO3C031630.2"/>
</dbReference>
<organism evidence="1">
    <name type="scientific">Cucumis melo</name>
    <name type="common">Muskmelon</name>
    <dbReference type="NCBI Taxonomy" id="3656"/>
    <lineage>
        <taxon>Eukaryota</taxon>
        <taxon>Viridiplantae</taxon>
        <taxon>Streptophyta</taxon>
        <taxon>Embryophyta</taxon>
        <taxon>Tracheophyta</taxon>
        <taxon>Spermatophyta</taxon>
        <taxon>Magnoliopsida</taxon>
        <taxon>eudicotyledons</taxon>
        <taxon>Gunneridae</taxon>
        <taxon>Pentapetalae</taxon>
        <taxon>rosids</taxon>
        <taxon>fabids</taxon>
        <taxon>Cucurbitales</taxon>
        <taxon>Cucurbitaceae</taxon>
        <taxon>Benincaseae</taxon>
        <taxon>Cucumis</taxon>
    </lineage>
</organism>
<protein>
    <submittedName>
        <fullName evidence="1">Uncharacterized protein</fullName>
    </submittedName>
</protein>
<name>A0A9I9EBU5_CUCME</name>
<dbReference type="AlphaFoldDB" id="A0A9I9EBU5"/>
<reference evidence="1" key="1">
    <citation type="submission" date="2023-03" db="UniProtKB">
        <authorList>
            <consortium name="EnsemblPlants"/>
        </authorList>
    </citation>
    <scope>IDENTIFICATION</scope>
</reference>
<sequence>MANTSASLHLSAIRFPIILQALSSEGDASPRDLRVQAAALIKDFCKTKTTYLFNISTVAMIHFVEHHGCCIIQIKIAFLVIVEVFETLCIQVHSLSKTT</sequence>